<reference evidence="1 2" key="1">
    <citation type="journal article" date="2015" name="MBio">
        <title>Genome-Resolved Metagenomic Analysis Reveals Roles for Candidate Phyla and Other Microbial Community Members in Biogeochemical Transformations in Oil Reservoirs.</title>
        <authorList>
            <person name="Hu P."/>
            <person name="Tom L."/>
            <person name="Singh A."/>
            <person name="Thomas B.C."/>
            <person name="Baker B.J."/>
            <person name="Piceno Y.M."/>
            <person name="Andersen G.L."/>
            <person name="Banfield J.F."/>
        </authorList>
    </citation>
    <scope>NUCLEOTIDE SEQUENCE [LARGE SCALE GENOMIC DNA]</scope>
    <source>
        <strain evidence="1">46_16</strain>
    </source>
</reference>
<name>A0A117LGW4_9CHLR</name>
<evidence type="ECO:0000313" key="1">
    <source>
        <dbReference type="EMBL" id="KUK46512.1"/>
    </source>
</evidence>
<dbReference type="Proteomes" id="UP000064249">
    <property type="component" value="Unassembled WGS sequence"/>
</dbReference>
<protein>
    <submittedName>
        <fullName evidence="1">Uncharacterized protein</fullName>
    </submittedName>
</protein>
<evidence type="ECO:0000313" key="2">
    <source>
        <dbReference type="Proteomes" id="UP000064249"/>
    </source>
</evidence>
<comment type="caution">
    <text evidence="1">The sequence shown here is derived from an EMBL/GenBank/DDBJ whole genome shotgun (WGS) entry which is preliminary data.</text>
</comment>
<dbReference type="AlphaFoldDB" id="A0A117LGW4"/>
<dbReference type="EMBL" id="LGFU01000023">
    <property type="protein sequence ID" value="KUK46512.1"/>
    <property type="molecule type" value="Genomic_DNA"/>
</dbReference>
<gene>
    <name evidence="1" type="ORF">XD73_0617</name>
</gene>
<accession>A0A117LGW4</accession>
<sequence>MKLITTCNHCGVSFEWDDTFWNGLGMPDCPACGFNNQTGSIGNQEGPMERGYRKLARQYREVYGELRSVEYLSHFPKFEINFNFEKGTVYSGPRQATYDINFLSLGYIGEGPRYAKAFMDELGFSLSTEEIEGIKPGAVMTLENGKVIIRYKNNAAGSS</sequence>
<organism evidence="1 2">
    <name type="scientific">Anaerolinea thermophila</name>
    <dbReference type="NCBI Taxonomy" id="167964"/>
    <lineage>
        <taxon>Bacteria</taxon>
        <taxon>Bacillati</taxon>
        <taxon>Chloroflexota</taxon>
        <taxon>Anaerolineae</taxon>
        <taxon>Anaerolineales</taxon>
        <taxon>Anaerolineaceae</taxon>
        <taxon>Anaerolinea</taxon>
    </lineage>
</organism>
<proteinExistence type="predicted"/>